<dbReference type="OrthoDB" id="2885124at2759"/>
<dbReference type="SUPFAM" id="SSF81383">
    <property type="entry name" value="F-box domain"/>
    <property type="match status" value="1"/>
</dbReference>
<organism evidence="2 3">
    <name type="scientific">Hypholoma sublateritium (strain FD-334 SS-4)</name>
    <dbReference type="NCBI Taxonomy" id="945553"/>
    <lineage>
        <taxon>Eukaryota</taxon>
        <taxon>Fungi</taxon>
        <taxon>Dikarya</taxon>
        <taxon>Basidiomycota</taxon>
        <taxon>Agaricomycotina</taxon>
        <taxon>Agaricomycetes</taxon>
        <taxon>Agaricomycetidae</taxon>
        <taxon>Agaricales</taxon>
        <taxon>Agaricineae</taxon>
        <taxon>Strophariaceae</taxon>
        <taxon>Hypholoma</taxon>
    </lineage>
</organism>
<evidence type="ECO:0000313" key="3">
    <source>
        <dbReference type="Proteomes" id="UP000054270"/>
    </source>
</evidence>
<reference evidence="3" key="1">
    <citation type="submission" date="2014-04" db="EMBL/GenBank/DDBJ databases">
        <title>Evolutionary Origins and Diversification of the Mycorrhizal Mutualists.</title>
        <authorList>
            <consortium name="DOE Joint Genome Institute"/>
            <consortium name="Mycorrhizal Genomics Consortium"/>
            <person name="Kohler A."/>
            <person name="Kuo A."/>
            <person name="Nagy L.G."/>
            <person name="Floudas D."/>
            <person name="Copeland A."/>
            <person name="Barry K.W."/>
            <person name="Cichocki N."/>
            <person name="Veneault-Fourrey C."/>
            <person name="LaButti K."/>
            <person name="Lindquist E.A."/>
            <person name="Lipzen A."/>
            <person name="Lundell T."/>
            <person name="Morin E."/>
            <person name="Murat C."/>
            <person name="Riley R."/>
            <person name="Ohm R."/>
            <person name="Sun H."/>
            <person name="Tunlid A."/>
            <person name="Henrissat B."/>
            <person name="Grigoriev I.V."/>
            <person name="Hibbett D.S."/>
            <person name="Martin F."/>
        </authorList>
    </citation>
    <scope>NUCLEOTIDE SEQUENCE [LARGE SCALE GENOMIC DNA]</scope>
    <source>
        <strain evidence="3">FD-334 SS-4</strain>
    </source>
</reference>
<dbReference type="InterPro" id="IPR036047">
    <property type="entry name" value="F-box-like_dom_sf"/>
</dbReference>
<sequence length="304" mass="34111">MTSSSVPVEVISPPSTPRLTDLPVELLTEILKRTTWKDILNLRKTCSLLSDVTRGREVWAHHVREYIAGMPQRPPRLERPIETYISGELEHLLLVWRSAELGWMAKGGKPVRERSIMVEPAEYVHLIQGGRWLLVTTNTCEVTYYDLNTENIEGVVLIPQQIHKPLLIDKKMTIDVDLSAPTLSFRVAFSIIDNSVMENDPAGRKATIQIWGITLLFNGVHAIGLSARRLALLHHQSEISTVLALSLLGPTVAFNALFFDGGLYTIVFEWEKAEDTSATCPWRVLKPPSNVVSVVINALKTQYL</sequence>
<proteinExistence type="predicted"/>
<dbReference type="EMBL" id="KN817542">
    <property type="protein sequence ID" value="KJA23548.1"/>
    <property type="molecule type" value="Genomic_DNA"/>
</dbReference>
<accession>A0A0D2MIQ4</accession>
<evidence type="ECO:0000259" key="1">
    <source>
        <dbReference type="PROSITE" id="PS50181"/>
    </source>
</evidence>
<dbReference type="Proteomes" id="UP000054270">
    <property type="component" value="Unassembled WGS sequence"/>
</dbReference>
<feature type="domain" description="F-box" evidence="1">
    <location>
        <begin position="16"/>
        <end position="62"/>
    </location>
</feature>
<dbReference type="Gene3D" id="1.20.1280.50">
    <property type="match status" value="1"/>
</dbReference>
<dbReference type="PROSITE" id="PS50181">
    <property type="entry name" value="FBOX"/>
    <property type="match status" value="1"/>
</dbReference>
<evidence type="ECO:0000313" key="2">
    <source>
        <dbReference type="EMBL" id="KJA23548.1"/>
    </source>
</evidence>
<gene>
    <name evidence="2" type="ORF">HYPSUDRAFT_201276</name>
</gene>
<name>A0A0D2MIQ4_HYPSF</name>
<dbReference type="OMA" id="YTIVFEW"/>
<dbReference type="SMART" id="SM00256">
    <property type="entry name" value="FBOX"/>
    <property type="match status" value="1"/>
</dbReference>
<dbReference type="AlphaFoldDB" id="A0A0D2MIQ4"/>
<protein>
    <recommendedName>
        <fullName evidence="1">F-box domain-containing protein</fullName>
    </recommendedName>
</protein>
<dbReference type="Pfam" id="PF00646">
    <property type="entry name" value="F-box"/>
    <property type="match status" value="1"/>
</dbReference>
<keyword evidence="3" id="KW-1185">Reference proteome</keyword>
<dbReference type="InterPro" id="IPR001810">
    <property type="entry name" value="F-box_dom"/>
</dbReference>